<evidence type="ECO:0000259" key="1">
    <source>
        <dbReference type="PROSITE" id="PS50003"/>
    </source>
</evidence>
<dbReference type="InterPro" id="IPR057465">
    <property type="entry name" value="CERK_PH"/>
</dbReference>
<dbReference type="Pfam" id="PF25382">
    <property type="entry name" value="PH_CERK"/>
    <property type="match status" value="1"/>
</dbReference>
<dbReference type="InterPro" id="IPR045363">
    <property type="entry name" value="CERK_C"/>
</dbReference>
<dbReference type="InterPro" id="IPR001849">
    <property type="entry name" value="PH_domain"/>
</dbReference>
<accession>A0A9P0GWW7</accession>
<protein>
    <recommendedName>
        <fullName evidence="5">Ceramide kinase</fullName>
    </recommendedName>
</protein>
<dbReference type="InterPro" id="IPR001206">
    <property type="entry name" value="Diacylglycerol_kinase_cat_dom"/>
</dbReference>
<dbReference type="AlphaFoldDB" id="A0A9P0GWW7"/>
<name>A0A9P0GWW7_DIABA</name>
<dbReference type="InterPro" id="IPR050187">
    <property type="entry name" value="Lipid_Phosphate_FormReg"/>
</dbReference>
<dbReference type="PROSITE" id="PS50003">
    <property type="entry name" value="PH_DOMAIN"/>
    <property type="match status" value="1"/>
</dbReference>
<dbReference type="SUPFAM" id="SSF111331">
    <property type="entry name" value="NAD kinase/diacylglycerol kinase-like"/>
    <property type="match status" value="1"/>
</dbReference>
<dbReference type="InterPro" id="IPR016064">
    <property type="entry name" value="NAD/diacylglycerol_kinase_sf"/>
</dbReference>
<evidence type="ECO:0000313" key="3">
    <source>
        <dbReference type="EMBL" id="CAH1255730.1"/>
    </source>
</evidence>
<keyword evidence="4" id="KW-1185">Reference proteome</keyword>
<organism evidence="3 4">
    <name type="scientific">Diabrotica balteata</name>
    <name type="common">Banded cucumber beetle</name>
    <dbReference type="NCBI Taxonomy" id="107213"/>
    <lineage>
        <taxon>Eukaryota</taxon>
        <taxon>Metazoa</taxon>
        <taxon>Ecdysozoa</taxon>
        <taxon>Arthropoda</taxon>
        <taxon>Hexapoda</taxon>
        <taxon>Insecta</taxon>
        <taxon>Pterygota</taxon>
        <taxon>Neoptera</taxon>
        <taxon>Endopterygota</taxon>
        <taxon>Coleoptera</taxon>
        <taxon>Polyphaga</taxon>
        <taxon>Cucujiformia</taxon>
        <taxon>Chrysomeloidea</taxon>
        <taxon>Chrysomelidae</taxon>
        <taxon>Galerucinae</taxon>
        <taxon>Diabroticina</taxon>
        <taxon>Diabroticites</taxon>
        <taxon>Diabrotica</taxon>
    </lineage>
</organism>
<dbReference type="GO" id="GO:0016020">
    <property type="term" value="C:membrane"/>
    <property type="evidence" value="ECO:0007669"/>
    <property type="project" value="GOC"/>
</dbReference>
<sequence length="487" mass="55255">MKIMDSDIQNFVLLNTFHTRKKKLRIIFHQGNLVWDNEKPPSDKTTVPIENVISVQQNYRKTHPSETRQLNPNAFTIHYAEREKGPKWVYKNLVLKNSDPLLVTTWVKTLQTRLKEFRQRPKHVLLFVNPFGGKRNAMKIYEKYAKNLFRIAGIEVTLNVSQRKNQIKDFVISHNLDSFDSIVCVGGDGTVSELFNGLVLRECNIRGVDADDINQNLPRPRIPIGIIPGGSTDTIAYCIHGTDDTTTAVLQIIFGDTLGLDLVSVYDEHTLLSLYASTLSYGYLGDVAYHSDQYRWMGPRRYEYSGFKKLVSNRGYYGELAVYSENDGVVQDIPCHENCDKCENSKDLKMNKLGCKWQTLSGKFFMVTGANISCACSRSPKGIAPFSHLGDGMVHLVLVKHTSVLNNVRLLLRLSSNEPSIEDLPFVETLCAREFCFRAIEGNSKWNCDGEVQHQINIRAKVRCQLLTIFSRGRPRNCSVDPTCCGF</sequence>
<feature type="domain" description="PH" evidence="1">
    <location>
        <begin position="1"/>
        <end position="115"/>
    </location>
</feature>
<feature type="domain" description="DAGKc" evidence="2">
    <location>
        <begin position="119"/>
        <end position="269"/>
    </location>
</feature>
<dbReference type="PANTHER" id="PTHR12358">
    <property type="entry name" value="SPHINGOSINE KINASE"/>
    <property type="match status" value="1"/>
</dbReference>
<dbReference type="Gene3D" id="3.40.50.10330">
    <property type="entry name" value="Probable inorganic polyphosphate/atp-NAD kinase, domain 1"/>
    <property type="match status" value="1"/>
</dbReference>
<dbReference type="SMART" id="SM00046">
    <property type="entry name" value="DAGKc"/>
    <property type="match status" value="1"/>
</dbReference>
<reference evidence="3" key="1">
    <citation type="submission" date="2022-01" db="EMBL/GenBank/DDBJ databases">
        <authorList>
            <person name="King R."/>
        </authorList>
    </citation>
    <scope>NUCLEOTIDE SEQUENCE</scope>
</reference>
<dbReference type="EMBL" id="OU898285">
    <property type="protein sequence ID" value="CAH1255730.1"/>
    <property type="molecule type" value="Genomic_DNA"/>
</dbReference>
<dbReference type="GO" id="GO:0006672">
    <property type="term" value="P:ceramide metabolic process"/>
    <property type="evidence" value="ECO:0007669"/>
    <property type="project" value="TreeGrafter"/>
</dbReference>
<evidence type="ECO:0000313" key="4">
    <source>
        <dbReference type="Proteomes" id="UP001153709"/>
    </source>
</evidence>
<gene>
    <name evidence="3" type="ORF">DIABBA_LOCUS2137</name>
</gene>
<dbReference type="PROSITE" id="PS50146">
    <property type="entry name" value="DAGK"/>
    <property type="match status" value="1"/>
</dbReference>
<dbReference type="PANTHER" id="PTHR12358:SF111">
    <property type="entry name" value="CERAMIDE KINASE, ISOFORM A"/>
    <property type="match status" value="1"/>
</dbReference>
<evidence type="ECO:0008006" key="5">
    <source>
        <dbReference type="Google" id="ProtNLM"/>
    </source>
</evidence>
<dbReference type="GO" id="GO:0001729">
    <property type="term" value="F:ceramide kinase activity"/>
    <property type="evidence" value="ECO:0007669"/>
    <property type="project" value="TreeGrafter"/>
</dbReference>
<dbReference type="InterPro" id="IPR017438">
    <property type="entry name" value="ATP-NAD_kinase_N"/>
</dbReference>
<dbReference type="Proteomes" id="UP001153709">
    <property type="component" value="Chromosome 10"/>
</dbReference>
<dbReference type="OrthoDB" id="530923at2759"/>
<dbReference type="Pfam" id="PF00781">
    <property type="entry name" value="DAGK_cat"/>
    <property type="match status" value="1"/>
</dbReference>
<dbReference type="Pfam" id="PF19280">
    <property type="entry name" value="CERK_C"/>
    <property type="match status" value="1"/>
</dbReference>
<evidence type="ECO:0000259" key="2">
    <source>
        <dbReference type="PROSITE" id="PS50146"/>
    </source>
</evidence>
<proteinExistence type="predicted"/>
<dbReference type="Gene3D" id="2.60.200.40">
    <property type="match status" value="1"/>
</dbReference>